<evidence type="ECO:0000313" key="2">
    <source>
        <dbReference type="EMBL" id="RJL24829.1"/>
    </source>
</evidence>
<dbReference type="OrthoDB" id="2426596at2"/>
<proteinExistence type="predicted"/>
<evidence type="ECO:0000313" key="3">
    <source>
        <dbReference type="Proteomes" id="UP000265768"/>
    </source>
</evidence>
<accession>A0A3A4A9W0</accession>
<comment type="caution">
    <text evidence="2">The sequence shown here is derived from an EMBL/GenBank/DDBJ whole genome shotgun (WGS) entry which is preliminary data.</text>
</comment>
<name>A0A3A4A9W0_9ACTN</name>
<dbReference type="RefSeq" id="WP_119929745.1">
    <property type="nucleotide sequence ID" value="NZ_QZEY01000014.1"/>
</dbReference>
<feature type="compositionally biased region" description="Gly residues" evidence="1">
    <location>
        <begin position="179"/>
        <end position="191"/>
    </location>
</feature>
<dbReference type="EMBL" id="QZEY01000014">
    <property type="protein sequence ID" value="RJL24829.1"/>
    <property type="molecule type" value="Genomic_DNA"/>
</dbReference>
<keyword evidence="3" id="KW-1185">Reference proteome</keyword>
<feature type="region of interest" description="Disordered" evidence="1">
    <location>
        <begin position="150"/>
        <end position="208"/>
    </location>
</feature>
<feature type="region of interest" description="Disordered" evidence="1">
    <location>
        <begin position="74"/>
        <end position="102"/>
    </location>
</feature>
<dbReference type="Proteomes" id="UP000265768">
    <property type="component" value="Unassembled WGS sequence"/>
</dbReference>
<dbReference type="AlphaFoldDB" id="A0A3A4A9W0"/>
<organism evidence="2 3">
    <name type="scientific">Bailinhaonella thermotolerans</name>
    <dbReference type="NCBI Taxonomy" id="1070861"/>
    <lineage>
        <taxon>Bacteria</taxon>
        <taxon>Bacillati</taxon>
        <taxon>Actinomycetota</taxon>
        <taxon>Actinomycetes</taxon>
        <taxon>Streptosporangiales</taxon>
        <taxon>Streptosporangiaceae</taxon>
        <taxon>Bailinhaonella</taxon>
    </lineage>
</organism>
<sequence length="301" mass="32344">MTSSRMRPVFDLTPARWVVDGVGDFGAGVGALVPAGFERYARILYPATRDDDRPVRWADVAAWAGRTLHPRAQFASISRPAPGAGTGDPPFDEPPGAGDPRPELLTALCEVLARHTRTAERCWICLWDGYAFLQPSAWGSIVAFMTEEKPGEWSAGPDAGDSLELTASLAPPDEDEGEGAGSDSGSAGGPAGEPREPGDAPFPPEVLNGPKVELPGREYILLEGPLDAVREPDWDEIWSQAPNLFWPDDRAWCVNVEIDLDSAYLGGPAALVEDLLADPRLEAFPVEITDPITFGSDDVNR</sequence>
<protein>
    <submittedName>
        <fullName evidence="2">Uncharacterized protein</fullName>
    </submittedName>
</protein>
<gene>
    <name evidence="2" type="ORF">D5H75_29055</name>
</gene>
<evidence type="ECO:0000256" key="1">
    <source>
        <dbReference type="SAM" id="MobiDB-lite"/>
    </source>
</evidence>
<reference evidence="2 3" key="1">
    <citation type="submission" date="2018-09" db="EMBL/GenBank/DDBJ databases">
        <title>YIM 75507 draft genome.</title>
        <authorList>
            <person name="Tang S."/>
            <person name="Feng Y."/>
        </authorList>
    </citation>
    <scope>NUCLEOTIDE SEQUENCE [LARGE SCALE GENOMIC DNA]</scope>
    <source>
        <strain evidence="2 3">YIM 75507</strain>
    </source>
</reference>